<dbReference type="EMBL" id="PGOL01005059">
    <property type="protein sequence ID" value="PKI35984.1"/>
    <property type="molecule type" value="Genomic_DNA"/>
</dbReference>
<name>A0A2I0HWA0_PUNGR</name>
<sequence>MSSPVVHHYTPAPSPAPQYQPPGPRTSQPTQRALPPQAQQGGTAQPRPRRQYPALPVPLSHIYRQIRDKIGTIAPGPSFDPTIQDQSKPCEYHRGAPGHTLDTCWRLRERIQGMIDAKGLIFNAVKPPNGEGEQGCSSPFVIEYIPAEAAVGFAGIDAPPAPLVIDIPAREPYSDGK</sequence>
<dbReference type="Proteomes" id="UP000233551">
    <property type="component" value="Unassembled WGS sequence"/>
</dbReference>
<keyword evidence="3" id="KW-1185">Reference proteome</keyword>
<feature type="region of interest" description="Disordered" evidence="1">
    <location>
        <begin position="1"/>
        <end position="53"/>
    </location>
</feature>
<feature type="compositionally biased region" description="Pro residues" evidence="1">
    <location>
        <begin position="12"/>
        <end position="24"/>
    </location>
</feature>
<comment type="caution">
    <text evidence="2">The sequence shown here is derived from an EMBL/GenBank/DDBJ whole genome shotgun (WGS) entry which is preliminary data.</text>
</comment>
<evidence type="ECO:0000313" key="2">
    <source>
        <dbReference type="EMBL" id="PKI35984.1"/>
    </source>
</evidence>
<feature type="compositionally biased region" description="Low complexity" evidence="1">
    <location>
        <begin position="35"/>
        <end position="46"/>
    </location>
</feature>
<evidence type="ECO:0000313" key="3">
    <source>
        <dbReference type="Proteomes" id="UP000233551"/>
    </source>
</evidence>
<proteinExistence type="predicted"/>
<gene>
    <name evidence="2" type="ORF">CRG98_043625</name>
</gene>
<evidence type="ECO:0000256" key="1">
    <source>
        <dbReference type="SAM" id="MobiDB-lite"/>
    </source>
</evidence>
<organism evidence="2 3">
    <name type="scientific">Punica granatum</name>
    <name type="common">Pomegranate</name>
    <dbReference type="NCBI Taxonomy" id="22663"/>
    <lineage>
        <taxon>Eukaryota</taxon>
        <taxon>Viridiplantae</taxon>
        <taxon>Streptophyta</taxon>
        <taxon>Embryophyta</taxon>
        <taxon>Tracheophyta</taxon>
        <taxon>Spermatophyta</taxon>
        <taxon>Magnoliopsida</taxon>
        <taxon>eudicotyledons</taxon>
        <taxon>Gunneridae</taxon>
        <taxon>Pentapetalae</taxon>
        <taxon>rosids</taxon>
        <taxon>malvids</taxon>
        <taxon>Myrtales</taxon>
        <taxon>Lythraceae</taxon>
        <taxon>Punica</taxon>
    </lineage>
</organism>
<accession>A0A2I0HWA0</accession>
<feature type="non-terminal residue" evidence="2">
    <location>
        <position position="177"/>
    </location>
</feature>
<protein>
    <submittedName>
        <fullName evidence="2">Uncharacterized protein</fullName>
    </submittedName>
</protein>
<dbReference type="AlphaFoldDB" id="A0A2I0HWA0"/>
<reference evidence="2 3" key="1">
    <citation type="submission" date="2017-11" db="EMBL/GenBank/DDBJ databases">
        <title>De-novo sequencing of pomegranate (Punica granatum L.) genome.</title>
        <authorList>
            <person name="Akparov Z."/>
            <person name="Amiraslanov A."/>
            <person name="Hajiyeva S."/>
            <person name="Abbasov M."/>
            <person name="Kaur K."/>
            <person name="Hamwieh A."/>
            <person name="Solovyev V."/>
            <person name="Salamov A."/>
            <person name="Braich B."/>
            <person name="Kosarev P."/>
            <person name="Mahmoud A."/>
            <person name="Hajiyev E."/>
            <person name="Babayeva S."/>
            <person name="Izzatullayeva V."/>
            <person name="Mammadov A."/>
            <person name="Mammadov A."/>
            <person name="Sharifova S."/>
            <person name="Ojaghi J."/>
            <person name="Eynullazada K."/>
            <person name="Bayramov B."/>
            <person name="Abdulazimova A."/>
            <person name="Shahmuradov I."/>
        </authorList>
    </citation>
    <scope>NUCLEOTIDE SEQUENCE [LARGE SCALE GENOMIC DNA]</scope>
    <source>
        <strain evidence="3">cv. AG2017</strain>
        <tissue evidence="2">Leaf</tissue>
    </source>
</reference>